<gene>
    <name evidence="4" type="ORF">DO97_14315</name>
</gene>
<dbReference type="EMBL" id="JJML01000044">
    <property type="protein sequence ID" value="KGF71927.1"/>
    <property type="molecule type" value="Genomic_DNA"/>
</dbReference>
<accession>A0A098TIW6</accession>
<dbReference type="Proteomes" id="UP000030170">
    <property type="component" value="Unassembled WGS sequence"/>
</dbReference>
<dbReference type="PANTHER" id="PTHR12935:SF0">
    <property type="entry name" value="GAMMA-GLUTAMYLCYCLOTRANSFERASE"/>
    <property type="match status" value="1"/>
</dbReference>
<proteinExistence type="predicted"/>
<reference evidence="4 5" key="1">
    <citation type="journal article" date="2014" name="Mol. Ecol.">
        <title>Evolution of Synechococcus.</title>
        <authorList>
            <person name="Dvorak P."/>
            <person name="Casamatta D."/>
            <person name="Hasler P."/>
            <person name="Poulickova A."/>
            <person name="Ondrej V."/>
            <person name="Sanges R."/>
        </authorList>
    </citation>
    <scope>NUCLEOTIDE SEQUENCE [LARGE SCALE GENOMIC DNA]</scope>
    <source>
        <strain evidence="4 5">CAUP A 1101</strain>
    </source>
</reference>
<feature type="binding site" evidence="3">
    <location>
        <begin position="35"/>
        <end position="40"/>
    </location>
    <ligand>
        <name>substrate</name>
    </ligand>
</feature>
<evidence type="ECO:0000313" key="5">
    <source>
        <dbReference type="Proteomes" id="UP000030170"/>
    </source>
</evidence>
<dbReference type="AlphaFoldDB" id="A0A098TIW6"/>
<dbReference type="PANTHER" id="PTHR12935">
    <property type="entry name" value="GAMMA-GLUTAMYLCYCLOTRANSFERASE"/>
    <property type="match status" value="1"/>
</dbReference>
<dbReference type="GO" id="GO:0003839">
    <property type="term" value="F:gamma-glutamylcyclotransferase activity"/>
    <property type="evidence" value="ECO:0007669"/>
    <property type="project" value="InterPro"/>
</dbReference>
<dbReference type="InterPro" id="IPR036568">
    <property type="entry name" value="GGCT-like_sf"/>
</dbReference>
<dbReference type="SUPFAM" id="SSF110857">
    <property type="entry name" value="Gamma-glutamyl cyclotransferase-like"/>
    <property type="match status" value="1"/>
</dbReference>
<evidence type="ECO:0000256" key="2">
    <source>
        <dbReference type="PIRSR" id="PIRSR617939-1"/>
    </source>
</evidence>
<feature type="binding site" evidence="3">
    <location>
        <position position="152"/>
    </location>
    <ligand>
        <name>substrate</name>
    </ligand>
</feature>
<dbReference type="InterPro" id="IPR017939">
    <property type="entry name" value="G-Glutamylcylcotransferase"/>
</dbReference>
<dbReference type="STRING" id="1497020.DO97_14315"/>
<dbReference type="Gene3D" id="3.10.490.10">
    <property type="entry name" value="Gamma-glutamyl cyclotransferase-like"/>
    <property type="match status" value="1"/>
</dbReference>
<dbReference type="CDD" id="cd06661">
    <property type="entry name" value="GGCT_like"/>
    <property type="match status" value="1"/>
</dbReference>
<sequence length="194" mass="22585">MLPSFLDNLRLRLHKFFSSTGAMKLHHQTEPSFYYFAYGSCMCPVDLKRTLGESTHSYVVGPATLHGYRLGFYRYLSHRNCGALDMVTDPTATVEGVLYRLPQRLSAALDHREEGYRHEVITVHCQKRHYTNVRTYVVIEKLTAEIPPNDWYFHVVLRGATTCGLPEHYCWQLFQHMYQLQQQQAERSQLPQSA</sequence>
<feature type="active site" description="Proton acceptor" evidence="2">
    <location>
        <position position="113"/>
    </location>
</feature>
<dbReference type="InterPro" id="IPR013024">
    <property type="entry name" value="GGCT-like"/>
</dbReference>
<evidence type="ECO:0000313" key="4">
    <source>
        <dbReference type="EMBL" id="KGF71927.1"/>
    </source>
</evidence>
<organism evidence="4 5">
    <name type="scientific">Neosynechococcus sphagnicola sy1</name>
    <dbReference type="NCBI Taxonomy" id="1497020"/>
    <lineage>
        <taxon>Bacteria</taxon>
        <taxon>Bacillati</taxon>
        <taxon>Cyanobacteriota</taxon>
        <taxon>Cyanophyceae</taxon>
        <taxon>Neosynechococcales</taxon>
        <taxon>Neosynechococcaceae</taxon>
        <taxon>Neosynechococcus</taxon>
    </lineage>
</organism>
<protein>
    <submittedName>
        <fullName evidence="4">Cation transporter</fullName>
    </submittedName>
</protein>
<comment type="caution">
    <text evidence="4">The sequence shown here is derived from an EMBL/GenBank/DDBJ whole genome shotgun (WGS) entry which is preliminary data.</text>
</comment>
<keyword evidence="5" id="KW-1185">Reference proteome</keyword>
<dbReference type="Pfam" id="PF13772">
    <property type="entry name" value="AIG2_2"/>
    <property type="match status" value="1"/>
</dbReference>
<evidence type="ECO:0000256" key="3">
    <source>
        <dbReference type="PIRSR" id="PIRSR617939-2"/>
    </source>
</evidence>
<keyword evidence="1" id="KW-0456">Lyase</keyword>
<name>A0A098TIW6_9CYAN</name>
<evidence type="ECO:0000256" key="1">
    <source>
        <dbReference type="ARBA" id="ARBA00023239"/>
    </source>
</evidence>